<reference evidence="1" key="2">
    <citation type="submission" date="2023-05" db="EMBL/GenBank/DDBJ databases">
        <authorList>
            <consortium name="Lawrence Berkeley National Laboratory"/>
            <person name="Steindorff A."/>
            <person name="Hensen N."/>
            <person name="Bonometti L."/>
            <person name="Westerberg I."/>
            <person name="Brannstrom I.O."/>
            <person name="Guillou S."/>
            <person name="Cros-Aarteil S."/>
            <person name="Calhoun S."/>
            <person name="Haridas S."/>
            <person name="Kuo A."/>
            <person name="Mondo S."/>
            <person name="Pangilinan J."/>
            <person name="Riley R."/>
            <person name="Labutti K."/>
            <person name="Andreopoulos B."/>
            <person name="Lipzen A."/>
            <person name="Chen C."/>
            <person name="Yanf M."/>
            <person name="Daum C."/>
            <person name="Ng V."/>
            <person name="Clum A."/>
            <person name="Ohm R."/>
            <person name="Martin F."/>
            <person name="Silar P."/>
            <person name="Natvig D."/>
            <person name="Lalanne C."/>
            <person name="Gautier V."/>
            <person name="Ament-Velasquez S.L."/>
            <person name="Kruys A."/>
            <person name="Hutchinson M.I."/>
            <person name="Powell A.J."/>
            <person name="Barry K."/>
            <person name="Miller A.N."/>
            <person name="Grigoriev I.V."/>
            <person name="Debuchy R."/>
            <person name="Gladieux P."/>
            <person name="Thoren M.H."/>
            <person name="Johannesson H."/>
        </authorList>
    </citation>
    <scope>NUCLEOTIDE SEQUENCE</scope>
    <source>
        <strain evidence="1">CBS 359.72</strain>
    </source>
</reference>
<protein>
    <submittedName>
        <fullName evidence="1">Uncharacterized protein</fullName>
    </submittedName>
</protein>
<name>A0AAN7CRC2_9PEZI</name>
<evidence type="ECO:0000313" key="2">
    <source>
        <dbReference type="Proteomes" id="UP001303647"/>
    </source>
</evidence>
<keyword evidence="2" id="KW-1185">Reference proteome</keyword>
<proteinExistence type="predicted"/>
<comment type="caution">
    <text evidence="1">The sequence shown here is derived from an EMBL/GenBank/DDBJ whole genome shotgun (WGS) entry which is preliminary data.</text>
</comment>
<organism evidence="1 2">
    <name type="scientific">Corynascus novoguineensis</name>
    <dbReference type="NCBI Taxonomy" id="1126955"/>
    <lineage>
        <taxon>Eukaryota</taxon>
        <taxon>Fungi</taxon>
        <taxon>Dikarya</taxon>
        <taxon>Ascomycota</taxon>
        <taxon>Pezizomycotina</taxon>
        <taxon>Sordariomycetes</taxon>
        <taxon>Sordariomycetidae</taxon>
        <taxon>Sordariales</taxon>
        <taxon>Chaetomiaceae</taxon>
        <taxon>Corynascus</taxon>
    </lineage>
</organism>
<accession>A0AAN7CRC2</accession>
<dbReference type="EMBL" id="MU857664">
    <property type="protein sequence ID" value="KAK4246899.1"/>
    <property type="molecule type" value="Genomic_DNA"/>
</dbReference>
<reference evidence="1" key="1">
    <citation type="journal article" date="2023" name="Mol. Phylogenet. Evol.">
        <title>Genome-scale phylogeny and comparative genomics of the fungal order Sordariales.</title>
        <authorList>
            <person name="Hensen N."/>
            <person name="Bonometti L."/>
            <person name="Westerberg I."/>
            <person name="Brannstrom I.O."/>
            <person name="Guillou S."/>
            <person name="Cros-Aarteil S."/>
            <person name="Calhoun S."/>
            <person name="Haridas S."/>
            <person name="Kuo A."/>
            <person name="Mondo S."/>
            <person name="Pangilinan J."/>
            <person name="Riley R."/>
            <person name="LaButti K."/>
            <person name="Andreopoulos B."/>
            <person name="Lipzen A."/>
            <person name="Chen C."/>
            <person name="Yan M."/>
            <person name="Daum C."/>
            <person name="Ng V."/>
            <person name="Clum A."/>
            <person name="Steindorff A."/>
            <person name="Ohm R.A."/>
            <person name="Martin F."/>
            <person name="Silar P."/>
            <person name="Natvig D.O."/>
            <person name="Lalanne C."/>
            <person name="Gautier V."/>
            <person name="Ament-Velasquez S.L."/>
            <person name="Kruys A."/>
            <person name="Hutchinson M.I."/>
            <person name="Powell A.J."/>
            <person name="Barry K."/>
            <person name="Miller A.N."/>
            <person name="Grigoriev I.V."/>
            <person name="Debuchy R."/>
            <person name="Gladieux P."/>
            <person name="Hiltunen Thoren M."/>
            <person name="Johannesson H."/>
        </authorList>
    </citation>
    <scope>NUCLEOTIDE SEQUENCE</scope>
    <source>
        <strain evidence="1">CBS 359.72</strain>
    </source>
</reference>
<dbReference type="AlphaFoldDB" id="A0AAN7CRC2"/>
<dbReference type="Proteomes" id="UP001303647">
    <property type="component" value="Unassembled WGS sequence"/>
</dbReference>
<gene>
    <name evidence="1" type="ORF">C7999DRAFT_32673</name>
</gene>
<sequence length="148" mass="16424">MAAPMLTALSPQQISDNLKSRSQKYQALQETSKNITPRNTPLLADGQGPFPVLIKGLKELAADGIIFFAHVQVELFGIMIQKAESLSRVLFDRRPVGIVPDKVVDLADKPIADLLIDVVQSRAENFRTEADILLEIVALCRRMYHDGQ</sequence>
<evidence type="ECO:0000313" key="1">
    <source>
        <dbReference type="EMBL" id="KAK4246899.1"/>
    </source>
</evidence>